<gene>
    <name evidence="1" type="ORF">S03H2_06217</name>
</gene>
<evidence type="ECO:0000313" key="1">
    <source>
        <dbReference type="EMBL" id="GAH30458.1"/>
    </source>
</evidence>
<comment type="caution">
    <text evidence="1">The sequence shown here is derived from an EMBL/GenBank/DDBJ whole genome shotgun (WGS) entry which is preliminary data.</text>
</comment>
<dbReference type="InterPro" id="IPR010349">
    <property type="entry name" value="Asparaginase_II"/>
</dbReference>
<organism evidence="1">
    <name type="scientific">marine sediment metagenome</name>
    <dbReference type="NCBI Taxonomy" id="412755"/>
    <lineage>
        <taxon>unclassified sequences</taxon>
        <taxon>metagenomes</taxon>
        <taxon>ecological metagenomes</taxon>
    </lineage>
</organism>
<protein>
    <submittedName>
        <fullName evidence="1">Uncharacterized protein</fullName>
    </submittedName>
</protein>
<sequence>ERNLLCGAYPIFRKTTNNSLIQDKTNTKSIYNPCSGKHVAQLTLCQYYG</sequence>
<reference evidence="1" key="1">
    <citation type="journal article" date="2014" name="Front. Microbiol.">
        <title>High frequency of phylogenetically diverse reductive dehalogenase-homologous genes in deep subseafloor sedimentary metagenomes.</title>
        <authorList>
            <person name="Kawai M."/>
            <person name="Futagami T."/>
            <person name="Toyoda A."/>
            <person name="Takaki Y."/>
            <person name="Nishi S."/>
            <person name="Hori S."/>
            <person name="Arai W."/>
            <person name="Tsubouchi T."/>
            <person name="Morono Y."/>
            <person name="Uchiyama I."/>
            <person name="Ito T."/>
            <person name="Fujiyama A."/>
            <person name="Inagaki F."/>
            <person name="Takami H."/>
        </authorList>
    </citation>
    <scope>NUCLEOTIDE SEQUENCE</scope>
    <source>
        <strain evidence="1">Expedition CK06-06</strain>
    </source>
</reference>
<name>X1GBS6_9ZZZZ</name>
<dbReference type="Pfam" id="PF06089">
    <property type="entry name" value="Asparaginase_II"/>
    <property type="match status" value="1"/>
</dbReference>
<dbReference type="EMBL" id="BARU01002686">
    <property type="protein sequence ID" value="GAH30458.1"/>
    <property type="molecule type" value="Genomic_DNA"/>
</dbReference>
<accession>X1GBS6</accession>
<proteinExistence type="predicted"/>
<dbReference type="AlphaFoldDB" id="X1GBS6"/>
<feature type="non-terminal residue" evidence="1">
    <location>
        <position position="1"/>
    </location>
</feature>